<dbReference type="InterPro" id="IPR040079">
    <property type="entry name" value="Glutathione_S-Trfase"/>
</dbReference>
<dbReference type="GO" id="GO:0004364">
    <property type="term" value="F:glutathione transferase activity"/>
    <property type="evidence" value="ECO:0007669"/>
    <property type="project" value="InterPro"/>
</dbReference>
<protein>
    <submittedName>
        <fullName evidence="3">Glutathione S-transferase TCHQD</fullName>
    </submittedName>
</protein>
<dbReference type="SUPFAM" id="SSF52833">
    <property type="entry name" value="Thioredoxin-like"/>
    <property type="match status" value="1"/>
</dbReference>
<dbReference type="PROSITE" id="PS50405">
    <property type="entry name" value="GST_CTER"/>
    <property type="match status" value="1"/>
</dbReference>
<dbReference type="InterPro" id="IPR044617">
    <property type="entry name" value="TCHQD"/>
</dbReference>
<dbReference type="SFLD" id="SFLDG00358">
    <property type="entry name" value="Main_(cytGST)"/>
    <property type="match status" value="1"/>
</dbReference>
<dbReference type="SUPFAM" id="SSF47616">
    <property type="entry name" value="GST C-terminal domain-like"/>
    <property type="match status" value="1"/>
</dbReference>
<accession>A0A2Z7AN27</accession>
<sequence>MQLYHHPYSLNSQRVRLALEEKNIDYTSFHVNPITGKTYDSSFFRMNPSAKLPVFQNGSHILYNTVDIILYIDKIAMVSSGGDDTALSSREVVEWIHKLQEWNPKFFTLSHLPRKHRLFVSRFLRRVIIARMAECPELASAYHRKLKEEYVTEDKLKESEAVRSIEEHLERILDEAEIKLSETTYLVGEEFTLADVAFIPILSRLVLMNLEEKYIKSRPNICEYWDVMRKRPSYKKVIGKYFDGWRKQKTLLKTWCLVQIRNLLKQY</sequence>
<reference evidence="3 4" key="1">
    <citation type="journal article" date="2015" name="Proc. Natl. Acad. Sci. U.S.A.">
        <title>The resurrection genome of Boea hygrometrica: A blueprint for survival of dehydration.</title>
        <authorList>
            <person name="Xiao L."/>
            <person name="Yang G."/>
            <person name="Zhang L."/>
            <person name="Yang X."/>
            <person name="Zhao S."/>
            <person name="Ji Z."/>
            <person name="Zhou Q."/>
            <person name="Hu M."/>
            <person name="Wang Y."/>
            <person name="Chen M."/>
            <person name="Xu Y."/>
            <person name="Jin H."/>
            <person name="Xiao X."/>
            <person name="Hu G."/>
            <person name="Bao F."/>
            <person name="Hu Y."/>
            <person name="Wan P."/>
            <person name="Li L."/>
            <person name="Deng X."/>
            <person name="Kuang T."/>
            <person name="Xiang C."/>
            <person name="Zhu J.K."/>
            <person name="Oliver M.J."/>
            <person name="He Y."/>
        </authorList>
    </citation>
    <scope>NUCLEOTIDE SEQUENCE [LARGE SCALE GENOMIC DNA]</scope>
    <source>
        <strain evidence="4">cv. XS01</strain>
    </source>
</reference>
<feature type="domain" description="GST N-terminal" evidence="1">
    <location>
        <begin position="1"/>
        <end position="80"/>
    </location>
</feature>
<dbReference type="InterPro" id="IPR036282">
    <property type="entry name" value="Glutathione-S-Trfase_C_sf"/>
</dbReference>
<dbReference type="EMBL" id="KV013947">
    <property type="protein sequence ID" value="KZV23191.1"/>
    <property type="molecule type" value="Genomic_DNA"/>
</dbReference>
<dbReference type="InterPro" id="IPR010987">
    <property type="entry name" value="Glutathione-S-Trfase_C-like"/>
</dbReference>
<dbReference type="InterPro" id="IPR004045">
    <property type="entry name" value="Glutathione_S-Trfase_N"/>
</dbReference>
<dbReference type="Pfam" id="PF00043">
    <property type="entry name" value="GST_C"/>
    <property type="match status" value="1"/>
</dbReference>
<dbReference type="InterPro" id="IPR004046">
    <property type="entry name" value="GST_C"/>
</dbReference>
<proteinExistence type="predicted"/>
<keyword evidence="3" id="KW-0808">Transferase</keyword>
<dbReference type="AlphaFoldDB" id="A0A2Z7AN27"/>
<dbReference type="OrthoDB" id="418495at2759"/>
<evidence type="ECO:0000259" key="2">
    <source>
        <dbReference type="PROSITE" id="PS50405"/>
    </source>
</evidence>
<dbReference type="Pfam" id="PF13417">
    <property type="entry name" value="GST_N_3"/>
    <property type="match status" value="1"/>
</dbReference>
<evidence type="ECO:0000313" key="4">
    <source>
        <dbReference type="Proteomes" id="UP000250235"/>
    </source>
</evidence>
<dbReference type="PANTHER" id="PTHR45374">
    <property type="entry name" value="GLUTATHIONE S-TRANSFERASE TCHQD"/>
    <property type="match status" value="1"/>
</dbReference>
<name>A0A2Z7AN27_9LAMI</name>
<dbReference type="SFLD" id="SFLDS00019">
    <property type="entry name" value="Glutathione_Transferase_(cytos"/>
    <property type="match status" value="1"/>
</dbReference>
<organism evidence="3 4">
    <name type="scientific">Dorcoceras hygrometricum</name>
    <dbReference type="NCBI Taxonomy" id="472368"/>
    <lineage>
        <taxon>Eukaryota</taxon>
        <taxon>Viridiplantae</taxon>
        <taxon>Streptophyta</taxon>
        <taxon>Embryophyta</taxon>
        <taxon>Tracheophyta</taxon>
        <taxon>Spermatophyta</taxon>
        <taxon>Magnoliopsida</taxon>
        <taxon>eudicotyledons</taxon>
        <taxon>Gunneridae</taxon>
        <taxon>Pentapetalae</taxon>
        <taxon>asterids</taxon>
        <taxon>lamiids</taxon>
        <taxon>Lamiales</taxon>
        <taxon>Gesneriaceae</taxon>
        <taxon>Didymocarpoideae</taxon>
        <taxon>Trichosporeae</taxon>
        <taxon>Loxocarpinae</taxon>
        <taxon>Dorcoceras</taxon>
    </lineage>
</organism>
<dbReference type="Gene3D" id="3.40.30.10">
    <property type="entry name" value="Glutaredoxin"/>
    <property type="match status" value="1"/>
</dbReference>
<gene>
    <name evidence="3" type="ORF">F511_05030</name>
</gene>
<dbReference type="PROSITE" id="PS50404">
    <property type="entry name" value="GST_NTER"/>
    <property type="match status" value="1"/>
</dbReference>
<evidence type="ECO:0000313" key="3">
    <source>
        <dbReference type="EMBL" id="KZV23191.1"/>
    </source>
</evidence>
<dbReference type="InterPro" id="IPR036249">
    <property type="entry name" value="Thioredoxin-like_sf"/>
</dbReference>
<dbReference type="CDD" id="cd00570">
    <property type="entry name" value="GST_N_family"/>
    <property type="match status" value="1"/>
</dbReference>
<keyword evidence="4" id="KW-1185">Reference proteome</keyword>
<feature type="domain" description="GST C-terminal" evidence="2">
    <location>
        <begin position="113"/>
        <end position="251"/>
    </location>
</feature>
<dbReference type="Proteomes" id="UP000250235">
    <property type="component" value="Unassembled WGS sequence"/>
</dbReference>
<dbReference type="PANTHER" id="PTHR45374:SF1">
    <property type="entry name" value="GLUTATHIONE S-TRANSFERASE TCHQD"/>
    <property type="match status" value="1"/>
</dbReference>
<evidence type="ECO:0000259" key="1">
    <source>
        <dbReference type="PROSITE" id="PS50404"/>
    </source>
</evidence>
<dbReference type="Gene3D" id="1.20.1050.10">
    <property type="match status" value="1"/>
</dbReference>